<accession>A0A5C4LZI5</accession>
<dbReference type="EMBL" id="VDFW01000018">
    <property type="protein sequence ID" value="TNC23705.1"/>
    <property type="molecule type" value="Genomic_DNA"/>
</dbReference>
<keyword evidence="3" id="KW-1185">Reference proteome</keyword>
<proteinExistence type="predicted"/>
<reference evidence="2 3" key="1">
    <citation type="submission" date="2019-06" db="EMBL/GenBank/DDBJ databases">
        <title>Amycolatopsis alkalitolerans sp. nov., isolated from Gastrodia elata Blume.</title>
        <authorList>
            <person name="Narsing Rao M.P."/>
            <person name="Li W.J."/>
        </authorList>
    </citation>
    <scope>NUCLEOTIDE SEQUENCE [LARGE SCALE GENOMIC DNA]</scope>
    <source>
        <strain evidence="2 3">SYSUP0005</strain>
    </source>
</reference>
<dbReference type="RefSeq" id="WP_160148849.1">
    <property type="nucleotide sequence ID" value="NZ_VDFW01000018.1"/>
</dbReference>
<dbReference type="Proteomes" id="UP000305546">
    <property type="component" value="Unassembled WGS sequence"/>
</dbReference>
<feature type="compositionally biased region" description="Basic and acidic residues" evidence="1">
    <location>
        <begin position="14"/>
        <end position="30"/>
    </location>
</feature>
<feature type="compositionally biased region" description="Basic residues" evidence="1">
    <location>
        <begin position="1"/>
        <end position="10"/>
    </location>
</feature>
<gene>
    <name evidence="2" type="ORF">FG385_20285</name>
</gene>
<evidence type="ECO:0000256" key="1">
    <source>
        <dbReference type="SAM" id="MobiDB-lite"/>
    </source>
</evidence>
<evidence type="ECO:0000313" key="3">
    <source>
        <dbReference type="Proteomes" id="UP000305546"/>
    </source>
</evidence>
<protein>
    <submittedName>
        <fullName evidence="2">Uncharacterized protein</fullName>
    </submittedName>
</protein>
<organism evidence="2 3">
    <name type="scientific">Amycolatopsis alkalitolerans</name>
    <dbReference type="NCBI Taxonomy" id="2547244"/>
    <lineage>
        <taxon>Bacteria</taxon>
        <taxon>Bacillati</taxon>
        <taxon>Actinomycetota</taxon>
        <taxon>Actinomycetes</taxon>
        <taxon>Pseudonocardiales</taxon>
        <taxon>Pseudonocardiaceae</taxon>
        <taxon>Amycolatopsis</taxon>
    </lineage>
</organism>
<dbReference type="AlphaFoldDB" id="A0A5C4LZI5"/>
<name>A0A5C4LZI5_9PSEU</name>
<feature type="compositionally biased region" description="Basic and acidic residues" evidence="1">
    <location>
        <begin position="47"/>
        <end position="61"/>
    </location>
</feature>
<comment type="caution">
    <text evidence="2">The sequence shown here is derived from an EMBL/GenBank/DDBJ whole genome shotgun (WGS) entry which is preliminary data.</text>
</comment>
<sequence>MAHAKKKRNNSSRSSEERRYTVRGVRRDPVDVSKLSKALIGLAMAQAEREAQAEHASRSADDVEPEGSTRHQSQPGGVEDA</sequence>
<evidence type="ECO:0000313" key="2">
    <source>
        <dbReference type="EMBL" id="TNC23705.1"/>
    </source>
</evidence>
<feature type="region of interest" description="Disordered" evidence="1">
    <location>
        <begin position="45"/>
        <end position="81"/>
    </location>
</feature>
<feature type="region of interest" description="Disordered" evidence="1">
    <location>
        <begin position="1"/>
        <end position="30"/>
    </location>
</feature>